<name>Q822H6_CHLCV</name>
<dbReference type="GO" id="GO:0015225">
    <property type="term" value="F:biotin transmembrane transporter activity"/>
    <property type="evidence" value="ECO:0007669"/>
    <property type="project" value="UniProtKB-UniRule"/>
</dbReference>
<keyword evidence="5" id="KW-1185">Reference proteome</keyword>
<dbReference type="KEGG" id="cca:CCA_00706"/>
<dbReference type="InterPro" id="IPR003784">
    <property type="entry name" value="BioY"/>
</dbReference>
<dbReference type="PANTHER" id="PTHR34295:SF1">
    <property type="entry name" value="BIOTIN TRANSPORTER BIOY"/>
    <property type="match status" value="1"/>
</dbReference>
<feature type="transmembrane region" description="Helical" evidence="3">
    <location>
        <begin position="124"/>
        <end position="152"/>
    </location>
</feature>
<evidence type="ECO:0000313" key="4">
    <source>
        <dbReference type="EMBL" id="AAP05448.1"/>
    </source>
</evidence>
<reference evidence="4 5" key="1">
    <citation type="journal article" date="2003" name="Nucleic Acids Res.">
        <title>Genome sequence of Chlamydophila caviae (Chlamydia psittaci GPIC): examining the role of niche-specific genes in the evolution of the Chlamydiaceae.</title>
        <authorList>
            <person name="Read T.D."/>
            <person name="Myers G.S.A."/>
            <person name="Brunham R.C."/>
            <person name="Nelson W.C."/>
            <person name="Paulsen I.T."/>
            <person name="Heidelberg J.F."/>
            <person name="Holtzapple E.K."/>
            <person name="Khouri H.M."/>
            <person name="Federova N.B."/>
            <person name="Carty H.A."/>
            <person name="Umayam L.A."/>
            <person name="Haft D.H."/>
            <person name="Peterson J.D."/>
            <person name="Beanan M.J."/>
            <person name="White O."/>
            <person name="Salzberg S.L."/>
            <person name="Hsia R.-C."/>
            <person name="McClarty G."/>
            <person name="Rank R.G."/>
            <person name="Bavoil P.M."/>
            <person name="Fraser C.M."/>
        </authorList>
    </citation>
    <scope>NUCLEOTIDE SEQUENCE [LARGE SCALE GENOMIC DNA]</scope>
    <source>
        <strain evidence="5">ATCC VR-813 / DSM 19441 / 03DC25 / GPIC</strain>
    </source>
</reference>
<evidence type="ECO:0000256" key="3">
    <source>
        <dbReference type="SAM" id="Phobius"/>
    </source>
</evidence>
<keyword evidence="3" id="KW-0812">Transmembrane</keyword>
<dbReference type="Proteomes" id="UP000002193">
    <property type="component" value="Chromosome"/>
</dbReference>
<dbReference type="OrthoDB" id="9803495at2"/>
<feature type="transmembrane region" description="Helical" evidence="3">
    <location>
        <begin position="20"/>
        <end position="39"/>
    </location>
</feature>
<keyword evidence="3" id="KW-1133">Transmembrane helix</keyword>
<dbReference type="PANTHER" id="PTHR34295">
    <property type="entry name" value="BIOTIN TRANSPORTER BIOY"/>
    <property type="match status" value="1"/>
</dbReference>
<organism evidence="4 5">
    <name type="scientific">Chlamydia caviae (strain ATCC VR-813 / DSM 19441 / 03DC25 / GPIC)</name>
    <name type="common">Chlamydophila caviae</name>
    <dbReference type="NCBI Taxonomy" id="227941"/>
    <lineage>
        <taxon>Bacteria</taxon>
        <taxon>Pseudomonadati</taxon>
        <taxon>Chlamydiota</taxon>
        <taxon>Chlamydiia</taxon>
        <taxon>Chlamydiales</taxon>
        <taxon>Chlamydiaceae</taxon>
        <taxon>Chlamydia/Chlamydophila group</taxon>
        <taxon>Chlamydia</taxon>
    </lineage>
</organism>
<dbReference type="GO" id="GO:0005886">
    <property type="term" value="C:plasma membrane"/>
    <property type="evidence" value="ECO:0007669"/>
    <property type="project" value="UniProtKB-SubCell"/>
</dbReference>
<dbReference type="PIRSF" id="PIRSF016661">
    <property type="entry name" value="BioY"/>
    <property type="match status" value="1"/>
</dbReference>
<dbReference type="AlphaFoldDB" id="Q822H6"/>
<feature type="transmembrane region" description="Helical" evidence="3">
    <location>
        <begin position="98"/>
        <end position="117"/>
    </location>
</feature>
<dbReference type="Pfam" id="PF02632">
    <property type="entry name" value="BioY"/>
    <property type="match status" value="1"/>
</dbReference>
<evidence type="ECO:0000256" key="1">
    <source>
        <dbReference type="ARBA" id="ARBA00010692"/>
    </source>
</evidence>
<dbReference type="eggNOG" id="COG1268">
    <property type="taxonomic scope" value="Bacteria"/>
</dbReference>
<comment type="similarity">
    <text evidence="1 2">Belongs to the BioY family.</text>
</comment>
<protein>
    <recommendedName>
        <fullName evidence="2">Biotin transporter</fullName>
    </recommendedName>
</protein>
<keyword evidence="2" id="KW-1003">Cell membrane</keyword>
<dbReference type="Gene3D" id="1.10.1760.20">
    <property type="match status" value="1"/>
</dbReference>
<sequence>MSYSLAKRSWLLGVLNSPIVKILEGSIFLTLLAKISFPLPFTPTPITFQTLGVYCIGVAYSPLVAFSSVVAYLLEGLFFPVFYGAEYGVNAFFRPTAGYLYAFPLTAAFISQLYRLYKNPSNCILVSILTGAASIILVFGSIWLAIFCYLLSTTEFLDLVLGLQLGALPFIPGEVVKIALVVQGRMAVQFFQKQYLRYR</sequence>
<keyword evidence="2" id="KW-0813">Transport</keyword>
<feature type="transmembrane region" description="Helical" evidence="3">
    <location>
        <begin position="51"/>
        <end position="74"/>
    </location>
</feature>
<dbReference type="EMBL" id="AE015925">
    <property type="protein sequence ID" value="AAP05448.1"/>
    <property type="molecule type" value="Genomic_DNA"/>
</dbReference>
<comment type="subcellular location">
    <subcellularLocation>
        <location evidence="2">Cell membrane</location>
        <topology evidence="2">Multi-pass membrane protein</topology>
    </subcellularLocation>
</comment>
<proteinExistence type="inferred from homology"/>
<evidence type="ECO:0000313" key="5">
    <source>
        <dbReference type="Proteomes" id="UP000002193"/>
    </source>
</evidence>
<dbReference type="RefSeq" id="WP_011006662.1">
    <property type="nucleotide sequence ID" value="NC_003361.3"/>
</dbReference>
<gene>
    <name evidence="4" type="ordered locus">CCA_00706</name>
</gene>
<evidence type="ECO:0000256" key="2">
    <source>
        <dbReference type="PIRNR" id="PIRNR016661"/>
    </source>
</evidence>
<keyword evidence="2 3" id="KW-0472">Membrane</keyword>
<accession>Q822H6</accession>
<dbReference type="HOGENOM" id="CLU_077931_2_3_0"/>